<dbReference type="EMBL" id="CP060007">
    <property type="protein sequence ID" value="QNA43206.1"/>
    <property type="molecule type" value="Genomic_DNA"/>
</dbReference>
<dbReference type="Pfam" id="PF13568">
    <property type="entry name" value="OMP_b-brl_2"/>
    <property type="match status" value="1"/>
</dbReference>
<dbReference type="RefSeq" id="WP_182801471.1">
    <property type="nucleotide sequence ID" value="NZ_CP060007.1"/>
</dbReference>
<proteinExistence type="predicted"/>
<feature type="domain" description="Outer membrane protein beta-barrel" evidence="2">
    <location>
        <begin position="18"/>
        <end position="165"/>
    </location>
</feature>
<feature type="signal peptide" evidence="1">
    <location>
        <begin position="1"/>
        <end position="18"/>
    </location>
</feature>
<name>A0A7G5XCK3_9BACT</name>
<gene>
    <name evidence="3" type="ORF">H4075_14085</name>
</gene>
<accession>A0A7G5XCK3</accession>
<evidence type="ECO:0000256" key="1">
    <source>
        <dbReference type="SAM" id="SignalP"/>
    </source>
</evidence>
<dbReference type="InterPro" id="IPR025665">
    <property type="entry name" value="Beta-barrel_OMP_2"/>
</dbReference>
<sequence length="190" mass="20691">MKALFISGALLLAGFAHAQHKSNVHFGIKGGLNITNLASSPDANYETKAGFHAGGLAHIHLSKSWALQPEIMYSGQGAQTNDAKVKLDYVNVPLQLQYMFDKGFRIQTGPQLGILAAANIKQGDSKTDVKESFKTAELGWTIGASYVGESGLGIDGRYNHGITRINENDGINLYNRGFQVGLFYVFKHKY</sequence>
<keyword evidence="1" id="KW-0732">Signal</keyword>
<evidence type="ECO:0000313" key="4">
    <source>
        <dbReference type="Proteomes" id="UP000515344"/>
    </source>
</evidence>
<keyword evidence="4" id="KW-1185">Reference proteome</keyword>
<feature type="chain" id="PRO_5029002424" evidence="1">
    <location>
        <begin position="19"/>
        <end position="190"/>
    </location>
</feature>
<dbReference type="KEGG" id="lacs:H4075_14085"/>
<evidence type="ECO:0000313" key="3">
    <source>
        <dbReference type="EMBL" id="QNA43206.1"/>
    </source>
</evidence>
<dbReference type="Proteomes" id="UP000515344">
    <property type="component" value="Chromosome"/>
</dbReference>
<protein>
    <submittedName>
        <fullName evidence="3">PorT family protein</fullName>
    </submittedName>
</protein>
<dbReference type="AlphaFoldDB" id="A0A7G5XCK3"/>
<organism evidence="3 4">
    <name type="scientific">Lacibacter sediminis</name>
    <dbReference type="NCBI Taxonomy" id="2760713"/>
    <lineage>
        <taxon>Bacteria</taxon>
        <taxon>Pseudomonadati</taxon>
        <taxon>Bacteroidota</taxon>
        <taxon>Chitinophagia</taxon>
        <taxon>Chitinophagales</taxon>
        <taxon>Chitinophagaceae</taxon>
        <taxon>Lacibacter</taxon>
    </lineage>
</organism>
<reference evidence="4" key="1">
    <citation type="submission" date="2020-08" db="EMBL/GenBank/DDBJ databases">
        <title>Lacibacter sp. S13-6-6 genome sequencing.</title>
        <authorList>
            <person name="Jin L."/>
        </authorList>
    </citation>
    <scope>NUCLEOTIDE SEQUENCE [LARGE SCALE GENOMIC DNA]</scope>
    <source>
        <strain evidence="4">S13-6-6</strain>
    </source>
</reference>
<evidence type="ECO:0000259" key="2">
    <source>
        <dbReference type="Pfam" id="PF13568"/>
    </source>
</evidence>